<evidence type="ECO:0000256" key="1">
    <source>
        <dbReference type="SAM" id="SignalP"/>
    </source>
</evidence>
<dbReference type="RefSeq" id="WP_307427845.1">
    <property type="nucleotide sequence ID" value="NZ_JAUSVK010000001.1"/>
</dbReference>
<evidence type="ECO:0000313" key="3">
    <source>
        <dbReference type="Proteomes" id="UP001237448"/>
    </source>
</evidence>
<organism evidence="2 3">
    <name type="scientific">Labrys monachus</name>
    <dbReference type="NCBI Taxonomy" id="217067"/>
    <lineage>
        <taxon>Bacteria</taxon>
        <taxon>Pseudomonadati</taxon>
        <taxon>Pseudomonadota</taxon>
        <taxon>Alphaproteobacteria</taxon>
        <taxon>Hyphomicrobiales</taxon>
        <taxon>Xanthobacteraceae</taxon>
        <taxon>Labrys</taxon>
    </lineage>
</organism>
<sequence>MFALVPLLFAGAASAQSVNNMKGNVLVNHGNGFVLMAADGPVAVGDTVMARPHGRATLTYVDGCKVDIIPGTVTTVESVSPCAFGQAANPDSTGQASGLEAGSSGLPADALIAAGLGVGITGGFIATDLTSQENPASP</sequence>
<proteinExistence type="predicted"/>
<keyword evidence="1" id="KW-0732">Signal</keyword>
<dbReference type="Proteomes" id="UP001237448">
    <property type="component" value="Unassembled WGS sequence"/>
</dbReference>
<accession>A0ABU0FEN6</accession>
<keyword evidence="3" id="KW-1185">Reference proteome</keyword>
<protein>
    <submittedName>
        <fullName evidence="2">Uncharacterized protein</fullName>
    </submittedName>
</protein>
<name>A0ABU0FEN6_9HYPH</name>
<evidence type="ECO:0000313" key="2">
    <source>
        <dbReference type="EMBL" id="MDQ0393067.1"/>
    </source>
</evidence>
<comment type="caution">
    <text evidence="2">The sequence shown here is derived from an EMBL/GenBank/DDBJ whole genome shotgun (WGS) entry which is preliminary data.</text>
</comment>
<feature type="signal peptide" evidence="1">
    <location>
        <begin position="1"/>
        <end position="15"/>
    </location>
</feature>
<dbReference type="EMBL" id="JAUSVK010000001">
    <property type="protein sequence ID" value="MDQ0393067.1"/>
    <property type="molecule type" value="Genomic_DNA"/>
</dbReference>
<gene>
    <name evidence="2" type="ORF">J3R73_002859</name>
</gene>
<reference evidence="2 3" key="1">
    <citation type="submission" date="2023-07" db="EMBL/GenBank/DDBJ databases">
        <title>Genomic Encyclopedia of Type Strains, Phase IV (KMG-IV): sequencing the most valuable type-strain genomes for metagenomic binning, comparative biology and taxonomic classification.</title>
        <authorList>
            <person name="Goeker M."/>
        </authorList>
    </citation>
    <scope>NUCLEOTIDE SEQUENCE [LARGE SCALE GENOMIC DNA]</scope>
    <source>
        <strain evidence="2 3">DSM 5896</strain>
    </source>
</reference>
<feature type="chain" id="PRO_5046706451" evidence="1">
    <location>
        <begin position="16"/>
        <end position="138"/>
    </location>
</feature>